<dbReference type="GO" id="GO:0007264">
    <property type="term" value="P:small GTPase-mediated signal transduction"/>
    <property type="evidence" value="ECO:0007669"/>
    <property type="project" value="InterPro"/>
</dbReference>
<feature type="region of interest" description="Disordered" evidence="1">
    <location>
        <begin position="583"/>
        <end position="609"/>
    </location>
</feature>
<dbReference type="AlphaFoldDB" id="A0A087HC35"/>
<evidence type="ECO:0000313" key="3">
    <source>
        <dbReference type="EMBL" id="KFK39687.1"/>
    </source>
</evidence>
<dbReference type="Pfam" id="PF08295">
    <property type="entry name" value="Sin3_corepress"/>
    <property type="match status" value="2"/>
</dbReference>
<feature type="compositionally biased region" description="Basic and acidic residues" evidence="1">
    <location>
        <begin position="48"/>
        <end position="59"/>
    </location>
</feature>
<evidence type="ECO:0000259" key="2">
    <source>
        <dbReference type="SMART" id="SM00761"/>
    </source>
</evidence>
<dbReference type="Pfam" id="PF00996">
    <property type="entry name" value="GDI"/>
    <property type="match status" value="1"/>
</dbReference>
<dbReference type="Gene3D" id="1.10.405.10">
    <property type="entry name" value="Guanine Nucleotide Dissociation Inhibitor, domain 1"/>
    <property type="match status" value="1"/>
</dbReference>
<dbReference type="eggNOG" id="KOG4204">
    <property type="taxonomic scope" value="Eukaryota"/>
</dbReference>
<dbReference type="Gene3D" id="3.30.519.10">
    <property type="entry name" value="Guanine Nucleotide Dissociation Inhibitor, domain 2"/>
    <property type="match status" value="1"/>
</dbReference>
<feature type="region of interest" description="Disordered" evidence="1">
    <location>
        <begin position="543"/>
        <end position="571"/>
    </location>
</feature>
<dbReference type="PANTHER" id="PTHR12346">
    <property type="entry name" value="SIN3B-RELATED"/>
    <property type="match status" value="1"/>
</dbReference>
<dbReference type="GO" id="GO:0000122">
    <property type="term" value="P:negative regulation of transcription by RNA polymerase II"/>
    <property type="evidence" value="ECO:0007669"/>
    <property type="project" value="TreeGrafter"/>
</dbReference>
<evidence type="ECO:0000256" key="1">
    <source>
        <dbReference type="SAM" id="MobiDB-lite"/>
    </source>
</evidence>
<dbReference type="PANTHER" id="PTHR12346:SF23">
    <property type="entry name" value="PAIRED AMPHIPATHIC HELIX SIN3-LIKE PROTEIN-RELATED"/>
    <property type="match status" value="1"/>
</dbReference>
<gene>
    <name evidence="3" type="ordered locus">AALP_Aa3g276200</name>
</gene>
<feature type="compositionally biased region" description="Basic and acidic residues" evidence="1">
    <location>
        <begin position="286"/>
        <end position="295"/>
    </location>
</feature>
<feature type="region of interest" description="Disordered" evidence="1">
    <location>
        <begin position="32"/>
        <end position="59"/>
    </location>
</feature>
<dbReference type="Proteomes" id="UP000029120">
    <property type="component" value="Chromosome 3"/>
</dbReference>
<dbReference type="GO" id="GO:0000785">
    <property type="term" value="C:chromatin"/>
    <property type="evidence" value="ECO:0007669"/>
    <property type="project" value="TreeGrafter"/>
</dbReference>
<feature type="compositionally biased region" description="Acidic residues" evidence="1">
    <location>
        <begin position="244"/>
        <end position="263"/>
    </location>
</feature>
<feature type="region of interest" description="Disordered" evidence="1">
    <location>
        <begin position="286"/>
        <end position="308"/>
    </location>
</feature>
<name>A0A087HC35_ARAAL</name>
<dbReference type="Gramene" id="KFK39687">
    <property type="protein sequence ID" value="KFK39687"/>
    <property type="gene ID" value="AALP_AA3G276200"/>
</dbReference>
<feature type="compositionally biased region" description="Basic and acidic residues" evidence="1">
    <location>
        <begin position="557"/>
        <end position="571"/>
    </location>
</feature>
<evidence type="ECO:0000313" key="4">
    <source>
        <dbReference type="Proteomes" id="UP000029120"/>
    </source>
</evidence>
<accession>A0A087HC35</accession>
<feature type="domain" description="Histone deacetylase interacting" evidence="2">
    <location>
        <begin position="662"/>
        <end position="752"/>
    </location>
</feature>
<sequence>MQVYNSLIQDYRFHRIGRSQLFTSLQRLFEKEDQEDEEDVKDTDSDESEIRQEDLRAPKIDQEADLEIGVHVNDNQEADGDVKIGADLEFRVKVDENEKEDVPDKRESGKYVTSVFDKKRGVLYSDTIKRSLMKTTMSRRSEQVTPSYRLIPEEEQSPVSNTKLEGEETMAAMLRENLLELWRSITAKLTPHEVDTIRSLLVEFGHNRIGSDQVITSSLLLLQKHDDLHRRFTDMFCANNPQDNQEDEDAETRNDEDDDDIEEGEIRERDQPIKANLFQIRVGIDENPQRDSLDKKGKKKKKKKNRGILIEKKTRKSKRLEKLTPSYTHILEEEEYSDDTETVLNNKYASVGQGKGQGWKRKTTDYEVAMAKCEDDMFEVDRLIGTLSHALKTAEQVMSGKMRLEEIGTMFYICIKKLYNQDMSEIVRQDYQNALHVIIPRLRQKLNEAMLARETWIPHWKQVLEENTAKQRDSTAKVAATDVEALKSPLMGLLEKLRARKFIIYVQDYDETDPKSHVGLDLNKKYEHLHRRFTDICCANNLQEEQEDEDEEEDEETRNGEIRQDETNHHLLEVVVVEDEDDDDIKEGEIRERDVEHEDEATHHLDQQIKEEETNLYEIRVDIDENPKRGSFAKINLKGKKKKRGILESKDQIKTSTRRSKRLQQVTPSYTHILLEEGDDTETELNNKYVSVGQGKGQGWIRKKTDYEEEMAKCEDDMFELDRWIGTMDNAMKSAEDVMSGEIGLEKIGTMFYICIKQMYCQDMSDIVKQDYQKALPVIIPRLKQKFDEATLVKETWIPHWKQVFEENTAKQRDFTAQGRKQGDSTAKGRKKK</sequence>
<dbReference type="InterPro" id="IPR018203">
    <property type="entry name" value="GDP_dissociation_inhibitor"/>
</dbReference>
<protein>
    <recommendedName>
        <fullName evidence="2">Histone deacetylase interacting domain-containing protein</fullName>
    </recommendedName>
</protein>
<dbReference type="OrthoDB" id="10265969at2759"/>
<reference evidence="4" key="1">
    <citation type="journal article" date="2015" name="Nat. Plants">
        <title>Genome expansion of Arabis alpina linked with retrotransposition and reduced symmetric DNA methylation.</title>
        <authorList>
            <person name="Willing E.M."/>
            <person name="Rawat V."/>
            <person name="Mandakova T."/>
            <person name="Maumus F."/>
            <person name="James G.V."/>
            <person name="Nordstroem K.J."/>
            <person name="Becker C."/>
            <person name="Warthmann N."/>
            <person name="Chica C."/>
            <person name="Szarzynska B."/>
            <person name="Zytnicki M."/>
            <person name="Albani M.C."/>
            <person name="Kiefer C."/>
            <person name="Bergonzi S."/>
            <person name="Castaings L."/>
            <person name="Mateos J.L."/>
            <person name="Berns M.C."/>
            <person name="Bujdoso N."/>
            <person name="Piofczyk T."/>
            <person name="de Lorenzo L."/>
            <person name="Barrero-Sicilia C."/>
            <person name="Mateos I."/>
            <person name="Piednoel M."/>
            <person name="Hagmann J."/>
            <person name="Chen-Min-Tao R."/>
            <person name="Iglesias-Fernandez R."/>
            <person name="Schuster S.C."/>
            <person name="Alonso-Blanco C."/>
            <person name="Roudier F."/>
            <person name="Carbonero P."/>
            <person name="Paz-Ares J."/>
            <person name="Davis S.J."/>
            <person name="Pecinka A."/>
            <person name="Quesneville H."/>
            <person name="Colot V."/>
            <person name="Lysak M.A."/>
            <person name="Weigel D."/>
            <person name="Coupland G."/>
            <person name="Schneeberger K."/>
        </authorList>
    </citation>
    <scope>NUCLEOTIDE SEQUENCE [LARGE SCALE GENOMIC DNA]</scope>
    <source>
        <strain evidence="4">cv. Pajares</strain>
    </source>
</reference>
<dbReference type="InterPro" id="IPR013194">
    <property type="entry name" value="HDAC_interact_dom"/>
</dbReference>
<feature type="domain" description="Histone deacetylase interacting" evidence="2">
    <location>
        <begin position="319"/>
        <end position="411"/>
    </location>
</feature>
<feature type="compositionally biased region" description="Acidic residues" evidence="1">
    <location>
        <begin position="32"/>
        <end position="47"/>
    </location>
</feature>
<dbReference type="eggNOG" id="KOG1439">
    <property type="taxonomic scope" value="Eukaryota"/>
</dbReference>
<dbReference type="EMBL" id="CM002871">
    <property type="protein sequence ID" value="KFK39687.1"/>
    <property type="molecule type" value="Genomic_DNA"/>
</dbReference>
<feature type="compositionally biased region" description="Acidic residues" evidence="1">
    <location>
        <begin position="544"/>
        <end position="556"/>
    </location>
</feature>
<dbReference type="InterPro" id="IPR039774">
    <property type="entry name" value="Sin3-like"/>
</dbReference>
<organism evidence="3 4">
    <name type="scientific">Arabis alpina</name>
    <name type="common">Alpine rock-cress</name>
    <dbReference type="NCBI Taxonomy" id="50452"/>
    <lineage>
        <taxon>Eukaryota</taxon>
        <taxon>Viridiplantae</taxon>
        <taxon>Streptophyta</taxon>
        <taxon>Embryophyta</taxon>
        <taxon>Tracheophyta</taxon>
        <taxon>Spermatophyta</taxon>
        <taxon>Magnoliopsida</taxon>
        <taxon>eudicotyledons</taxon>
        <taxon>Gunneridae</taxon>
        <taxon>Pentapetalae</taxon>
        <taxon>rosids</taxon>
        <taxon>malvids</taxon>
        <taxon>Brassicales</taxon>
        <taxon>Brassicaceae</taxon>
        <taxon>Arabideae</taxon>
        <taxon>Arabis</taxon>
    </lineage>
</organism>
<dbReference type="GO" id="GO:0005092">
    <property type="term" value="F:GDP-dissociation inhibitor activity"/>
    <property type="evidence" value="ECO:0007669"/>
    <property type="project" value="InterPro"/>
</dbReference>
<feature type="region of interest" description="Disordered" evidence="1">
    <location>
        <begin position="812"/>
        <end position="833"/>
    </location>
</feature>
<feature type="compositionally biased region" description="Basic and acidic residues" evidence="1">
    <location>
        <begin position="587"/>
        <end position="609"/>
    </location>
</feature>
<feature type="compositionally biased region" description="Basic residues" evidence="1">
    <location>
        <begin position="296"/>
        <end position="306"/>
    </location>
</feature>
<dbReference type="OMA" id="VDTEHED"/>
<dbReference type="GO" id="GO:0000118">
    <property type="term" value="C:histone deacetylase complex"/>
    <property type="evidence" value="ECO:0007669"/>
    <property type="project" value="TreeGrafter"/>
</dbReference>
<dbReference type="SMART" id="SM00761">
    <property type="entry name" value="HDAC_interact"/>
    <property type="match status" value="2"/>
</dbReference>
<feature type="region of interest" description="Disordered" evidence="1">
    <location>
        <begin position="237"/>
        <end position="268"/>
    </location>
</feature>
<dbReference type="GO" id="GO:0003714">
    <property type="term" value="F:transcription corepressor activity"/>
    <property type="evidence" value="ECO:0007669"/>
    <property type="project" value="InterPro"/>
</dbReference>
<proteinExistence type="predicted"/>
<keyword evidence="4" id="KW-1185">Reference proteome</keyword>